<name>A0A923S9Y8_9BURK</name>
<protein>
    <submittedName>
        <fullName evidence="2">H4MPT-linked C1 transfer pathway protein</fullName>
    </submittedName>
</protein>
<evidence type="ECO:0000313" key="2">
    <source>
        <dbReference type="EMBL" id="MBC5782230.1"/>
    </source>
</evidence>
<accession>A0A923S9Y8</accession>
<dbReference type="EMBL" id="JACORT010000001">
    <property type="protein sequence ID" value="MBC5782230.1"/>
    <property type="molecule type" value="Genomic_DNA"/>
</dbReference>
<evidence type="ECO:0000313" key="3">
    <source>
        <dbReference type="Proteomes" id="UP000608513"/>
    </source>
</evidence>
<gene>
    <name evidence="2" type="ORF">H8N03_04690</name>
</gene>
<evidence type="ECO:0000259" key="1">
    <source>
        <dbReference type="Pfam" id="PF01968"/>
    </source>
</evidence>
<dbReference type="AlphaFoldDB" id="A0A923S9Y8"/>
<dbReference type="InterPro" id="IPR002821">
    <property type="entry name" value="Hydantoinase_A"/>
</dbReference>
<dbReference type="Gene3D" id="3.30.420.190">
    <property type="entry name" value="conserved archaeal protein q6m145"/>
    <property type="match status" value="1"/>
</dbReference>
<comment type="caution">
    <text evidence="2">The sequence shown here is derived from an EMBL/GenBank/DDBJ whole genome shotgun (WGS) entry which is preliminary data.</text>
</comment>
<dbReference type="Pfam" id="PF01968">
    <property type="entry name" value="Hydantoinase_A"/>
    <property type="match status" value="1"/>
</dbReference>
<sequence length="356" mass="37838">MSSRETPQLQLGWDIGGAHVKACLLQDGSVRDIAQWPCPLWQGMQHLDTALALARSRWADAWDQGVAHAATMTGELADLFAGRQEGVVRIAGQLAQSLGPSLVLFDAGFAWHAPDEAGPHWRGIASANWCATARVLASRVGDALLVDIGSTTTDLVPLRGGRVAAEGKSDADRLATGELVYQGVVRTPLCALGPRVRWHERMLNVMNELFATTADVYRLTGELAADHDQAATADGRGKDEEATRQRLARMLGCDAADGSPCDWLALARWWKDAQLREIQWNLARVGERAGLPADAPVVGAGSGTFLAAQLAARTGRPFLRYADVVLPVPAADASLASWADVCAPAVSVALLASGRG</sequence>
<dbReference type="RefSeq" id="WP_187074937.1">
    <property type="nucleotide sequence ID" value="NZ_JACORT010000001.1"/>
</dbReference>
<proteinExistence type="predicted"/>
<reference evidence="2" key="1">
    <citation type="submission" date="2020-08" db="EMBL/GenBank/DDBJ databases">
        <title>Ramlibacter sp. USB13 16S ribosomal RNA gene genome sequencing and assembly.</title>
        <authorList>
            <person name="Kang M."/>
        </authorList>
    </citation>
    <scope>NUCLEOTIDE SEQUENCE</scope>
    <source>
        <strain evidence="2">USB13</strain>
    </source>
</reference>
<dbReference type="Gene3D" id="3.30.420.40">
    <property type="match status" value="1"/>
</dbReference>
<dbReference type="GO" id="GO:0016787">
    <property type="term" value="F:hydrolase activity"/>
    <property type="evidence" value="ECO:0007669"/>
    <property type="project" value="InterPro"/>
</dbReference>
<dbReference type="InterPro" id="IPR002756">
    <property type="entry name" value="MfnF"/>
</dbReference>
<keyword evidence="3" id="KW-1185">Reference proteome</keyword>
<dbReference type="Proteomes" id="UP000608513">
    <property type="component" value="Unassembled WGS sequence"/>
</dbReference>
<organism evidence="2 3">
    <name type="scientific">Ramlibacter cellulosilyticus</name>
    <dbReference type="NCBI Taxonomy" id="2764187"/>
    <lineage>
        <taxon>Bacteria</taxon>
        <taxon>Pseudomonadati</taxon>
        <taxon>Pseudomonadota</taxon>
        <taxon>Betaproteobacteria</taxon>
        <taxon>Burkholderiales</taxon>
        <taxon>Comamonadaceae</taxon>
        <taxon>Ramlibacter</taxon>
    </lineage>
</organism>
<dbReference type="NCBIfam" id="TIGR03123">
    <property type="entry name" value="one_C_unchar_1"/>
    <property type="match status" value="1"/>
</dbReference>
<feature type="domain" description="Hydantoinase A/oxoprolinase" evidence="1">
    <location>
        <begin position="69"/>
        <end position="315"/>
    </location>
</feature>